<protein>
    <submittedName>
        <fullName evidence="1">Uncharacterized protein</fullName>
    </submittedName>
</protein>
<reference evidence="1 2" key="1">
    <citation type="submission" date="2014-03" db="EMBL/GenBank/DDBJ databases">
        <title>Bradyrhizobium valentinum sp. nov., isolated from effective nodules of Lupinus mariae-josephae, a lupine endemic of basic-lime soils in Eastern Spain.</title>
        <authorList>
            <person name="Duran D."/>
            <person name="Rey L."/>
            <person name="Navarro A."/>
            <person name="Busquets A."/>
            <person name="Imperial J."/>
            <person name="Ruiz-Argueso T."/>
        </authorList>
    </citation>
    <scope>NUCLEOTIDE SEQUENCE [LARGE SCALE GENOMIC DNA]</scope>
    <source>
        <strain evidence="1 2">LmjM3</strain>
    </source>
</reference>
<evidence type="ECO:0000313" key="2">
    <source>
        <dbReference type="Proteomes" id="UP000051913"/>
    </source>
</evidence>
<evidence type="ECO:0000313" key="1">
    <source>
        <dbReference type="EMBL" id="KRQ93813.1"/>
    </source>
</evidence>
<name>A0A0R3KLI1_9BRAD</name>
<comment type="caution">
    <text evidence="1">The sequence shown here is derived from an EMBL/GenBank/DDBJ whole genome shotgun (WGS) entry which is preliminary data.</text>
</comment>
<sequence length="77" mass="7950">MLVRNAADGDTAVLAVERSVEIEVALDLLEIGQHVLPVPAHGAAGLPLFVIGRRAAVCHLAVDGGPATQHARLLILA</sequence>
<organism evidence="1 2">
    <name type="scientific">Bradyrhizobium valentinum</name>
    <dbReference type="NCBI Taxonomy" id="1518501"/>
    <lineage>
        <taxon>Bacteria</taxon>
        <taxon>Pseudomonadati</taxon>
        <taxon>Pseudomonadota</taxon>
        <taxon>Alphaproteobacteria</taxon>
        <taxon>Hyphomicrobiales</taxon>
        <taxon>Nitrobacteraceae</taxon>
        <taxon>Bradyrhizobium</taxon>
    </lineage>
</organism>
<keyword evidence="2" id="KW-1185">Reference proteome</keyword>
<dbReference type="EMBL" id="LLXX01000217">
    <property type="protein sequence ID" value="KRQ93813.1"/>
    <property type="molecule type" value="Genomic_DNA"/>
</dbReference>
<accession>A0A0R3KLI1</accession>
<gene>
    <name evidence="1" type="ORF">CP49_32110</name>
</gene>
<proteinExistence type="predicted"/>
<dbReference type="Proteomes" id="UP000051913">
    <property type="component" value="Unassembled WGS sequence"/>
</dbReference>
<dbReference type="AlphaFoldDB" id="A0A0R3KLI1"/>